<feature type="chain" id="PRO_5035838828" evidence="1">
    <location>
        <begin position="28"/>
        <end position="981"/>
    </location>
</feature>
<organism evidence="2 3">
    <name type="scientific">Albula glossodonta</name>
    <name type="common">roundjaw bonefish</name>
    <dbReference type="NCBI Taxonomy" id="121402"/>
    <lineage>
        <taxon>Eukaryota</taxon>
        <taxon>Metazoa</taxon>
        <taxon>Chordata</taxon>
        <taxon>Craniata</taxon>
        <taxon>Vertebrata</taxon>
        <taxon>Euteleostomi</taxon>
        <taxon>Actinopterygii</taxon>
        <taxon>Neopterygii</taxon>
        <taxon>Teleostei</taxon>
        <taxon>Albuliformes</taxon>
        <taxon>Albulidae</taxon>
        <taxon>Albula</taxon>
    </lineage>
</organism>
<dbReference type="EMBL" id="JAFBMS010000653">
    <property type="protein sequence ID" value="KAG9330314.1"/>
    <property type="molecule type" value="Genomic_DNA"/>
</dbReference>
<dbReference type="SMART" id="SM00671">
    <property type="entry name" value="SEL1"/>
    <property type="match status" value="5"/>
</dbReference>
<dbReference type="Pfam" id="PF08238">
    <property type="entry name" value="Sel1"/>
    <property type="match status" value="5"/>
</dbReference>
<dbReference type="AlphaFoldDB" id="A0A8T2MQA9"/>
<dbReference type="Proteomes" id="UP000824540">
    <property type="component" value="Unassembled WGS sequence"/>
</dbReference>
<keyword evidence="1" id="KW-0732">Signal</keyword>
<dbReference type="InterPro" id="IPR006597">
    <property type="entry name" value="Sel1-like"/>
</dbReference>
<evidence type="ECO:0000313" key="3">
    <source>
        <dbReference type="Proteomes" id="UP000824540"/>
    </source>
</evidence>
<dbReference type="SUPFAM" id="SSF81901">
    <property type="entry name" value="HCP-like"/>
    <property type="match status" value="3"/>
</dbReference>
<accession>A0A8T2MQA9</accession>
<dbReference type="InterPro" id="IPR011990">
    <property type="entry name" value="TPR-like_helical_dom_sf"/>
</dbReference>
<comment type="caution">
    <text evidence="2">The sequence shown here is derived from an EMBL/GenBank/DDBJ whole genome shotgun (WGS) entry which is preliminary data.</text>
</comment>
<feature type="signal peptide" evidence="1">
    <location>
        <begin position="1"/>
        <end position="27"/>
    </location>
</feature>
<feature type="non-terminal residue" evidence="2">
    <location>
        <position position="1"/>
    </location>
</feature>
<evidence type="ECO:0000313" key="2">
    <source>
        <dbReference type="EMBL" id="KAG9330314.1"/>
    </source>
</evidence>
<gene>
    <name evidence="2" type="ORF">JZ751_025764</name>
</gene>
<reference evidence="2" key="1">
    <citation type="thesis" date="2021" institute="BYU ScholarsArchive" country="Provo, UT, USA">
        <title>Applications of and Algorithms for Genome Assembly and Genomic Analyses with an Emphasis on Marine Teleosts.</title>
        <authorList>
            <person name="Pickett B.D."/>
        </authorList>
    </citation>
    <scope>NUCLEOTIDE SEQUENCE</scope>
    <source>
        <strain evidence="2">HI-2016</strain>
    </source>
</reference>
<evidence type="ECO:0000256" key="1">
    <source>
        <dbReference type="SAM" id="SignalP"/>
    </source>
</evidence>
<dbReference type="PANTHER" id="PTHR44444">
    <property type="entry name" value="PROTEIN SEL-1 HOMOLOG 3"/>
    <property type="match status" value="1"/>
</dbReference>
<sequence length="981" mass="108686">MKVSGSFRFIGRVALTVGLLSLAQCRALSHTAPTPTQTGSGEAAAGGDFIRFLNAPNVVKDGHNLSVEYLCSQPCMVQVEVLASFGGKTGVAVFRRKWARQKPLATPRTHSLVLRFPDSVAYRRDFFIRHTVDAHDVMLRAWLHHTGGPGSSEGGLHDNGSYHLALARTVMPLATKPPSLRPAKQHHTCLSWGAELMWVLTNQAQGKQCPQESGLVELLKFPLASTGERFGMIHRFSPFINTDLDQHRLKATSNPRLTLSMWIYLLSWCGSKLCGIIQHVDHNNTFISPLILLTNTGDIVFQVRLTSGEDEAFHNHIHLNDTDGYFVIGGGKYMPGINGYFGPIRYHRLKAKEVLNPLLPKRTLILLDETHRMCGETREAISAFLRALKESQQVTNTRMCRDLYTDLDYRFGRQVCRAPPWGRRAQKLYRPLLEFLQTEKPEDLSRLYGLWDRRGTLHIGARVFTLALRRLTPGDPPVFGGVSVTSLLELSCCLGYHRAAYLLAVIHLAGLGVPTDTVQGHVYSLIGAQADDRLAVMHLGYKHTQGIDGFPEDFAMAYSYYGNVGQQTCADRWNVQSTKQYTAEHVLLTDDEALGYQTHQTDDIFQYLQFQAERGDISSQKTLARMLFWGQQGVSKDPGAAVKWFAKTAMEMGDAHSIHFMADAETALKYFEKAAKNGSRDAVYNLGVFHLNGNYTGKPGKNETAAFLHFLKAGLLGHYDATVLAAWYYATGNLQVAPQDTERAVWMLKHMSEKNGYLGHVLQKGLRAYLRGSRDKALLSYTIAAETGLSVAQTNAAHLCEELGLSYGCERRYYNYSTFNNLPHHTGFLKMGDYHYQGWRDSPQDLRLAISMYGRAGQHGSAQAYVIGSASVAALVKKMTASDGGIQIKPHHTSQTRSDQVVRVAGIAGDLYMCVALVTLASPSCSSAGLSYISRAGAFLEPSSSPSVGFLRQHLQQQQQRVAQKDVMALTARSMGASECI</sequence>
<dbReference type="Gene3D" id="1.25.40.10">
    <property type="entry name" value="Tetratricopeptide repeat domain"/>
    <property type="match status" value="2"/>
</dbReference>
<name>A0A8T2MQA9_9TELE</name>
<dbReference type="InterPro" id="IPR042756">
    <property type="entry name" value="Sel-1L3"/>
</dbReference>
<dbReference type="OrthoDB" id="272077at2759"/>
<protein>
    <submittedName>
        <fullName evidence="2">Uncharacterized protein</fullName>
    </submittedName>
</protein>
<keyword evidence="3" id="KW-1185">Reference proteome</keyword>
<proteinExistence type="predicted"/>
<dbReference type="PANTHER" id="PTHR44444:SF1">
    <property type="entry name" value="PROTEIN SEL-1 HOMOLOG 3"/>
    <property type="match status" value="1"/>
</dbReference>